<sequence length="139" mass="15633">MYQPPIQPNAGFQANDYYNLHSSTAVRLALITDEQQTVQQMRQILAGSLQSRKYTFDHYADFSSATTAHSSTGKMIVFARIAMPGFFDFLKKVDHSGVRIIALIDDIADELLAARLLELEYVLKPSIQPEAILRSLRLS</sequence>
<protein>
    <recommendedName>
        <fullName evidence="3">Response regulatory domain-containing protein</fullName>
    </recommendedName>
</protein>
<dbReference type="EMBL" id="JAKLTR010000002">
    <property type="protein sequence ID" value="MCG2613543.1"/>
    <property type="molecule type" value="Genomic_DNA"/>
</dbReference>
<comment type="caution">
    <text evidence="1">The sequence shown here is derived from an EMBL/GenBank/DDBJ whole genome shotgun (WGS) entry which is preliminary data.</text>
</comment>
<accession>A0ABS9KMJ0</accession>
<dbReference type="Proteomes" id="UP001165367">
    <property type="component" value="Unassembled WGS sequence"/>
</dbReference>
<keyword evidence="2" id="KW-1185">Reference proteome</keyword>
<reference evidence="1" key="1">
    <citation type="submission" date="2022-01" db="EMBL/GenBank/DDBJ databases">
        <authorList>
            <person name="Jo J.-H."/>
            <person name="Im W.-T."/>
        </authorList>
    </citation>
    <scope>NUCLEOTIDE SEQUENCE</scope>
    <source>
        <strain evidence="1">NA20</strain>
    </source>
</reference>
<gene>
    <name evidence="1" type="ORF">LZZ85_04595</name>
</gene>
<name>A0ABS9KMJ0_9BACT</name>
<organism evidence="1 2">
    <name type="scientific">Terrimonas ginsenosidimutans</name>
    <dbReference type="NCBI Taxonomy" id="2908004"/>
    <lineage>
        <taxon>Bacteria</taxon>
        <taxon>Pseudomonadati</taxon>
        <taxon>Bacteroidota</taxon>
        <taxon>Chitinophagia</taxon>
        <taxon>Chitinophagales</taxon>
        <taxon>Chitinophagaceae</taxon>
        <taxon>Terrimonas</taxon>
    </lineage>
</organism>
<evidence type="ECO:0000313" key="2">
    <source>
        <dbReference type="Proteomes" id="UP001165367"/>
    </source>
</evidence>
<evidence type="ECO:0000313" key="1">
    <source>
        <dbReference type="EMBL" id="MCG2613543.1"/>
    </source>
</evidence>
<evidence type="ECO:0008006" key="3">
    <source>
        <dbReference type="Google" id="ProtNLM"/>
    </source>
</evidence>
<proteinExistence type="predicted"/>
<dbReference type="RefSeq" id="WP_237868882.1">
    <property type="nucleotide sequence ID" value="NZ_JAKLTR010000002.1"/>
</dbReference>